<dbReference type="EMBL" id="LAZR01013016">
    <property type="protein sequence ID" value="KKM23979.1"/>
    <property type="molecule type" value="Genomic_DNA"/>
</dbReference>
<accession>A0A0F9IVC6</accession>
<dbReference type="AlphaFoldDB" id="A0A0F9IVC6"/>
<organism evidence="1">
    <name type="scientific">marine sediment metagenome</name>
    <dbReference type="NCBI Taxonomy" id="412755"/>
    <lineage>
        <taxon>unclassified sequences</taxon>
        <taxon>metagenomes</taxon>
        <taxon>ecological metagenomes</taxon>
    </lineage>
</organism>
<comment type="caution">
    <text evidence="1">The sequence shown here is derived from an EMBL/GenBank/DDBJ whole genome shotgun (WGS) entry which is preliminary data.</text>
</comment>
<evidence type="ECO:0000313" key="1">
    <source>
        <dbReference type="EMBL" id="KKM23979.1"/>
    </source>
</evidence>
<gene>
    <name evidence="1" type="ORF">LCGC14_1609720</name>
</gene>
<name>A0A0F9IVC6_9ZZZZ</name>
<reference evidence="1" key="1">
    <citation type="journal article" date="2015" name="Nature">
        <title>Complex archaea that bridge the gap between prokaryotes and eukaryotes.</title>
        <authorList>
            <person name="Spang A."/>
            <person name="Saw J.H."/>
            <person name="Jorgensen S.L."/>
            <person name="Zaremba-Niedzwiedzka K."/>
            <person name="Martijn J."/>
            <person name="Lind A.E."/>
            <person name="van Eijk R."/>
            <person name="Schleper C."/>
            <person name="Guy L."/>
            <person name="Ettema T.J."/>
        </authorList>
    </citation>
    <scope>NUCLEOTIDE SEQUENCE</scope>
</reference>
<protein>
    <submittedName>
        <fullName evidence="1">Uncharacterized protein</fullName>
    </submittedName>
</protein>
<proteinExistence type="predicted"/>
<sequence>MAYVIADYSKIKETFPEFQATMDAMEDVLVRKAMAQWAPLRYGGLNPQAGEFGVSTIMPELFQTGAYPTGVLTTMNTWGDGYISSTTQTVPGANTLMQGNTAGNIPEDFMVGIVGIEFLEPSSRISEMRMQISDKKLPRMNLQEAWCYKRPCVIWENGYVLDEETGFALYAFALAEGPFKVKLIGIQMNRIPNKMQSSNTGAALT</sequence>